<dbReference type="SUPFAM" id="SSF53756">
    <property type="entry name" value="UDP-Glycosyltransferase/glycogen phosphorylase"/>
    <property type="match status" value="1"/>
</dbReference>
<evidence type="ECO:0000259" key="7">
    <source>
        <dbReference type="Pfam" id="PF26337"/>
    </source>
</evidence>
<organism evidence="8 9">
    <name type="scientific">Ligilactobacillus apodemi DSM 16634 = JCM 16172</name>
    <dbReference type="NCBI Taxonomy" id="1423724"/>
    <lineage>
        <taxon>Bacteria</taxon>
        <taxon>Bacillati</taxon>
        <taxon>Bacillota</taxon>
        <taxon>Bacilli</taxon>
        <taxon>Lactobacillales</taxon>
        <taxon>Lactobacillaceae</taxon>
        <taxon>Ligilactobacillus</taxon>
    </lineage>
</organism>
<dbReference type="UniPathway" id="UPA00378"/>
<dbReference type="GO" id="GO:0035251">
    <property type="term" value="F:UDP-glucosyltransferase activity"/>
    <property type="evidence" value="ECO:0007669"/>
    <property type="project" value="InterPro"/>
</dbReference>
<dbReference type="Gene3D" id="3.40.50.2000">
    <property type="entry name" value="Glycogen Phosphorylase B"/>
    <property type="match status" value="2"/>
</dbReference>
<evidence type="ECO:0000259" key="6">
    <source>
        <dbReference type="Pfam" id="PF26334"/>
    </source>
</evidence>
<dbReference type="AlphaFoldDB" id="A0A0R1U2D7"/>
<protein>
    <recommendedName>
        <fullName evidence="5">Glucosyltransferase 3</fullName>
        <ecNumber evidence="5">2.4.1.-</ecNumber>
    </recommendedName>
</protein>
<dbReference type="InterPro" id="IPR058591">
    <property type="entry name" value="Gtf3_N"/>
</dbReference>
<comment type="pathway">
    <text evidence="1 5">Protein modification; protein glycosylation.</text>
</comment>
<evidence type="ECO:0000313" key="8">
    <source>
        <dbReference type="EMBL" id="KRL87487.1"/>
    </source>
</evidence>
<keyword evidence="3 5" id="KW-0808">Transferase</keyword>
<comment type="subunit">
    <text evidence="5">Homotetramer; a dimer of dimers.</text>
</comment>
<dbReference type="Pfam" id="PF26337">
    <property type="entry name" value="Gtf3_C"/>
    <property type="match status" value="1"/>
</dbReference>
<dbReference type="EC" id="2.4.1.-" evidence="5"/>
<dbReference type="Proteomes" id="UP000051324">
    <property type="component" value="Unassembled WGS sequence"/>
</dbReference>
<dbReference type="STRING" id="1423724.FC32_GL000049"/>
<feature type="domain" description="Glucosyltransferase 3-like N-terminal" evidence="6">
    <location>
        <begin position="3"/>
        <end position="144"/>
    </location>
</feature>
<dbReference type="PIRSF" id="PIRSF007023">
    <property type="entry name" value="UDP-Galf_transf"/>
    <property type="match status" value="1"/>
</dbReference>
<reference evidence="8 9" key="1">
    <citation type="journal article" date="2015" name="Genome Announc.">
        <title>Expanding the biotechnology potential of lactobacilli through comparative genomics of 213 strains and associated genera.</title>
        <authorList>
            <person name="Sun Z."/>
            <person name="Harris H.M."/>
            <person name="McCann A."/>
            <person name="Guo C."/>
            <person name="Argimon S."/>
            <person name="Zhang W."/>
            <person name="Yang X."/>
            <person name="Jeffery I.B."/>
            <person name="Cooney J.C."/>
            <person name="Kagawa T.F."/>
            <person name="Liu W."/>
            <person name="Song Y."/>
            <person name="Salvetti E."/>
            <person name="Wrobel A."/>
            <person name="Rasinkangas P."/>
            <person name="Parkhill J."/>
            <person name="Rea M.C."/>
            <person name="O'Sullivan O."/>
            <person name="Ritari J."/>
            <person name="Douillard F.P."/>
            <person name="Paul Ross R."/>
            <person name="Yang R."/>
            <person name="Briner A.E."/>
            <person name="Felis G.E."/>
            <person name="de Vos W.M."/>
            <person name="Barrangou R."/>
            <person name="Klaenhammer T.R."/>
            <person name="Caufield P.W."/>
            <person name="Cui Y."/>
            <person name="Zhang H."/>
            <person name="O'Toole P.W."/>
        </authorList>
    </citation>
    <scope>NUCLEOTIDE SEQUENCE [LARGE SCALE GENOMIC DNA]</scope>
    <source>
        <strain evidence="8 9">DSM 16634</strain>
    </source>
</reference>
<comment type="caution">
    <text evidence="5">Lacks conserved residue(s) required for the propagation of feature annotation.</text>
</comment>
<dbReference type="HAMAP" id="MF_00841">
    <property type="entry name" value="Gtf3"/>
    <property type="match status" value="1"/>
</dbReference>
<keyword evidence="9" id="KW-1185">Reference proteome</keyword>
<dbReference type="GO" id="GO:0000166">
    <property type="term" value="F:nucleotide binding"/>
    <property type="evidence" value="ECO:0007669"/>
    <property type="project" value="UniProtKB-KW"/>
</dbReference>
<evidence type="ECO:0000313" key="9">
    <source>
        <dbReference type="Proteomes" id="UP000051324"/>
    </source>
</evidence>
<dbReference type="InterPro" id="IPR043676">
    <property type="entry name" value="Gtf3"/>
</dbReference>
<comment type="caution">
    <text evidence="8">The sequence shown here is derived from an EMBL/GenBank/DDBJ whole genome shotgun (WGS) entry which is preliminary data.</text>
</comment>
<dbReference type="InterPro" id="IPR058592">
    <property type="entry name" value="Gtf3_C"/>
</dbReference>
<evidence type="ECO:0000256" key="1">
    <source>
        <dbReference type="ARBA" id="ARBA00004922"/>
    </source>
</evidence>
<name>A0A0R1U2D7_9LACO</name>
<proteinExistence type="inferred from homology"/>
<dbReference type="PATRIC" id="fig|1423724.4.peg.50"/>
<keyword evidence="4 5" id="KW-0547">Nucleotide-binding</keyword>
<dbReference type="Pfam" id="PF26334">
    <property type="entry name" value="Gtf3_N"/>
    <property type="match status" value="1"/>
</dbReference>
<gene>
    <name evidence="5" type="primary">gtf3</name>
    <name evidence="8" type="ORF">FC32_GL000049</name>
</gene>
<comment type="function">
    <text evidence="5">Required for polymorphic O-glycosylation of the serine-rich repeat protein in this bacteria. Catalyzes the second step in glycosylation by transferring a sugar from a UDP-activated sugar to the terminal GlcNAc moiety of the 3-O-(N-acetyl-alpha-D-glucosaminyl)-L-seryl-[protein] resulting from the first glycosylation step.</text>
</comment>
<evidence type="ECO:0000256" key="5">
    <source>
        <dbReference type="HAMAP-Rule" id="MF_00841"/>
    </source>
</evidence>
<feature type="domain" description="Glucosyltransferase 3-like C-terminal" evidence="7">
    <location>
        <begin position="163"/>
        <end position="318"/>
    </location>
</feature>
<feature type="binding site" evidence="5">
    <location>
        <position position="6"/>
    </location>
    <ligand>
        <name>UDP</name>
        <dbReference type="ChEBI" id="CHEBI:58223"/>
    </ligand>
</feature>
<sequence>MAKNSTARIAQNMVAQIGKELDFNEMGIYCYRDSTDTPEQLSGRLDGIIAALEAGDIVFFQSPSWNSLKFDQALLSRIRLYPEVKVITIIHDVRALMFETNRYLLEETIAFYNRADFLIVPSQNMYDFLCEHGLTVKKYLVQHLWDQPVDPLTLYDSPTQKVLNFAGDPQKFTFVNDWNYDLPLHLFAKDAPDPKPANLIHEGWKNSQELLTQLSKNGGFGLVWNDGGYTFEYTSKYIAFKLGTYLAAGLPVIVPKGISNEELILKNNLGFVVETIDEAIQKIAEQSPADYAQMKADTKKFAKLLQNGYFTRRSLTDAIYQVLQK</sequence>
<dbReference type="eggNOG" id="COG0438">
    <property type="taxonomic scope" value="Bacteria"/>
</dbReference>
<comment type="domain">
    <text evidence="5">Dimerizes via the C-terminus; dimerization is required for tetramer formation. Binds protein substrate via an exposed loop in the N-terminus.</text>
</comment>
<keyword evidence="2 5" id="KW-0328">Glycosyltransferase</keyword>
<evidence type="ECO:0000256" key="2">
    <source>
        <dbReference type="ARBA" id="ARBA00022676"/>
    </source>
</evidence>
<evidence type="ECO:0000256" key="4">
    <source>
        <dbReference type="ARBA" id="ARBA00022741"/>
    </source>
</evidence>
<feature type="binding site" evidence="5">
    <location>
        <position position="171"/>
    </location>
    <ligand>
        <name>UDP</name>
        <dbReference type="ChEBI" id="CHEBI:58223"/>
    </ligand>
</feature>
<comment type="similarity">
    <text evidence="5">Belongs to the Gtf3 glucosyltransferase family.</text>
</comment>
<accession>A0A0R1U2D7</accession>
<evidence type="ECO:0000256" key="3">
    <source>
        <dbReference type="ARBA" id="ARBA00022679"/>
    </source>
</evidence>
<dbReference type="EMBL" id="AZFT01000001">
    <property type="protein sequence ID" value="KRL87487.1"/>
    <property type="molecule type" value="Genomic_DNA"/>
</dbReference>